<evidence type="ECO:0000313" key="8">
    <source>
        <dbReference type="EMBL" id="AZI59635.1"/>
    </source>
</evidence>
<comment type="similarity">
    <text evidence="1">Belongs to the sigma-70 factor family. ECF subfamily.</text>
</comment>
<dbReference type="PANTHER" id="PTHR43133">
    <property type="entry name" value="RNA POLYMERASE ECF-TYPE SIGMA FACTO"/>
    <property type="match status" value="1"/>
</dbReference>
<reference evidence="8 9" key="2">
    <citation type="submission" date="2018-12" db="EMBL/GenBank/DDBJ databases">
        <title>Nakamurella antarcticus sp. nov., isolated from Antarctica South Shetland Islands soil.</title>
        <authorList>
            <person name="Peng F."/>
        </authorList>
    </citation>
    <scope>NUCLEOTIDE SEQUENCE [LARGE SCALE GENOMIC DNA]</scope>
    <source>
        <strain evidence="8 9">S14-144</strain>
    </source>
</reference>
<evidence type="ECO:0000256" key="1">
    <source>
        <dbReference type="ARBA" id="ARBA00010641"/>
    </source>
</evidence>
<dbReference type="Gene3D" id="1.10.1740.10">
    <property type="match status" value="1"/>
</dbReference>
<keyword evidence="2" id="KW-0805">Transcription regulation</keyword>
<feature type="domain" description="RNA polymerase sigma-70 region 2" evidence="6">
    <location>
        <begin position="15"/>
        <end position="79"/>
    </location>
</feature>
<dbReference type="InterPro" id="IPR039425">
    <property type="entry name" value="RNA_pol_sigma-70-like"/>
</dbReference>
<proteinExistence type="inferred from homology"/>
<evidence type="ECO:0000256" key="4">
    <source>
        <dbReference type="ARBA" id="ARBA00023125"/>
    </source>
</evidence>
<dbReference type="InterPro" id="IPR013324">
    <property type="entry name" value="RNA_pol_sigma_r3/r4-like"/>
</dbReference>
<dbReference type="NCBIfam" id="TIGR02937">
    <property type="entry name" value="sigma70-ECF"/>
    <property type="match status" value="1"/>
</dbReference>
<evidence type="ECO:0000256" key="3">
    <source>
        <dbReference type="ARBA" id="ARBA00023082"/>
    </source>
</evidence>
<feature type="domain" description="RNA polymerase sigma factor 70 region 4 type 2" evidence="7">
    <location>
        <begin position="105"/>
        <end position="158"/>
    </location>
</feature>
<protein>
    <submittedName>
        <fullName evidence="8">SigE family RNA polymerase sigma factor</fullName>
    </submittedName>
</protein>
<dbReference type="GO" id="GO:0003677">
    <property type="term" value="F:DNA binding"/>
    <property type="evidence" value="ECO:0007669"/>
    <property type="project" value="UniProtKB-KW"/>
</dbReference>
<dbReference type="Pfam" id="PF08281">
    <property type="entry name" value="Sigma70_r4_2"/>
    <property type="match status" value="1"/>
</dbReference>
<keyword evidence="9" id="KW-1185">Reference proteome</keyword>
<dbReference type="AlphaFoldDB" id="A0A3G8ZS71"/>
<dbReference type="InterPro" id="IPR013325">
    <property type="entry name" value="RNA_pol_sigma_r2"/>
</dbReference>
<evidence type="ECO:0000313" key="9">
    <source>
        <dbReference type="Proteomes" id="UP000268084"/>
    </source>
</evidence>
<dbReference type="InterPro" id="IPR013249">
    <property type="entry name" value="RNA_pol_sigma70_r4_t2"/>
</dbReference>
<accession>A0A3G8ZS71</accession>
<evidence type="ECO:0000259" key="7">
    <source>
        <dbReference type="Pfam" id="PF08281"/>
    </source>
</evidence>
<dbReference type="Pfam" id="PF04542">
    <property type="entry name" value="Sigma70_r2"/>
    <property type="match status" value="1"/>
</dbReference>
<keyword evidence="3" id="KW-0731">Sigma factor</keyword>
<dbReference type="RefSeq" id="WP_124800539.1">
    <property type="nucleotide sequence ID" value="NZ_CP034170.1"/>
</dbReference>
<dbReference type="PANTHER" id="PTHR43133:SF50">
    <property type="entry name" value="ECF RNA POLYMERASE SIGMA FACTOR SIGM"/>
    <property type="match status" value="1"/>
</dbReference>
<evidence type="ECO:0000256" key="5">
    <source>
        <dbReference type="ARBA" id="ARBA00023163"/>
    </source>
</evidence>
<gene>
    <name evidence="8" type="ORF">EH165_13905</name>
</gene>
<dbReference type="InterPro" id="IPR036388">
    <property type="entry name" value="WH-like_DNA-bd_sf"/>
</dbReference>
<dbReference type="InterPro" id="IPR014284">
    <property type="entry name" value="RNA_pol_sigma-70_dom"/>
</dbReference>
<sequence length="171" mass="18907">MKAQDESDFASYFAARRDHVRRTAFLLCGDWHKADDLTQVAFVKLYGAWERIRERAALDAYVRACLVRTSIDESRRPWRRERTVEILPESADTAAADIASMVVEREAVEKALAVVPPGQRAVLVLRYFEGLDVAQTASTLRCSEGNVKSQTARGLTAMRAAMTSQAGGTAA</sequence>
<organism evidence="8 9">
    <name type="scientific">Nakamurella antarctica</name>
    <dbReference type="NCBI Taxonomy" id="1902245"/>
    <lineage>
        <taxon>Bacteria</taxon>
        <taxon>Bacillati</taxon>
        <taxon>Actinomycetota</taxon>
        <taxon>Actinomycetes</taxon>
        <taxon>Nakamurellales</taxon>
        <taxon>Nakamurellaceae</taxon>
        <taxon>Nakamurella</taxon>
    </lineage>
</organism>
<dbReference type="EMBL" id="CP034170">
    <property type="protein sequence ID" value="AZI59635.1"/>
    <property type="molecule type" value="Genomic_DNA"/>
</dbReference>
<dbReference type="KEGG" id="nak:EH165_13905"/>
<name>A0A3G8ZS71_9ACTN</name>
<evidence type="ECO:0000256" key="2">
    <source>
        <dbReference type="ARBA" id="ARBA00023015"/>
    </source>
</evidence>
<dbReference type="SUPFAM" id="SSF88659">
    <property type="entry name" value="Sigma3 and sigma4 domains of RNA polymerase sigma factors"/>
    <property type="match status" value="1"/>
</dbReference>
<keyword evidence="4" id="KW-0238">DNA-binding</keyword>
<evidence type="ECO:0000259" key="6">
    <source>
        <dbReference type="Pfam" id="PF04542"/>
    </source>
</evidence>
<dbReference type="InterPro" id="IPR007627">
    <property type="entry name" value="RNA_pol_sigma70_r2"/>
</dbReference>
<dbReference type="GO" id="GO:0006352">
    <property type="term" value="P:DNA-templated transcription initiation"/>
    <property type="evidence" value="ECO:0007669"/>
    <property type="project" value="InterPro"/>
</dbReference>
<dbReference type="NCBIfam" id="TIGR02983">
    <property type="entry name" value="SigE-fam_strep"/>
    <property type="match status" value="1"/>
</dbReference>
<dbReference type="Gene3D" id="1.10.10.10">
    <property type="entry name" value="Winged helix-like DNA-binding domain superfamily/Winged helix DNA-binding domain"/>
    <property type="match status" value="1"/>
</dbReference>
<dbReference type="OrthoDB" id="3686693at2"/>
<dbReference type="InterPro" id="IPR014325">
    <property type="entry name" value="RNA_pol_sigma-E_actinobac"/>
</dbReference>
<dbReference type="GO" id="GO:0016987">
    <property type="term" value="F:sigma factor activity"/>
    <property type="evidence" value="ECO:0007669"/>
    <property type="project" value="UniProtKB-KW"/>
</dbReference>
<keyword evidence="5" id="KW-0804">Transcription</keyword>
<dbReference type="SUPFAM" id="SSF88946">
    <property type="entry name" value="Sigma2 domain of RNA polymerase sigma factors"/>
    <property type="match status" value="1"/>
</dbReference>
<dbReference type="CDD" id="cd06171">
    <property type="entry name" value="Sigma70_r4"/>
    <property type="match status" value="1"/>
</dbReference>
<dbReference type="Proteomes" id="UP000268084">
    <property type="component" value="Chromosome"/>
</dbReference>
<reference evidence="8 9" key="1">
    <citation type="submission" date="2018-11" db="EMBL/GenBank/DDBJ databases">
        <authorList>
            <person name="Da X."/>
        </authorList>
    </citation>
    <scope>NUCLEOTIDE SEQUENCE [LARGE SCALE GENOMIC DNA]</scope>
    <source>
        <strain evidence="8 9">S14-144</strain>
    </source>
</reference>